<feature type="transmembrane region" description="Helical" evidence="6">
    <location>
        <begin position="342"/>
        <end position="364"/>
    </location>
</feature>
<evidence type="ECO:0000256" key="4">
    <source>
        <dbReference type="ARBA" id="ARBA00022989"/>
    </source>
</evidence>
<feature type="transmembrane region" description="Helical" evidence="6">
    <location>
        <begin position="222"/>
        <end position="244"/>
    </location>
</feature>
<evidence type="ECO:0000256" key="1">
    <source>
        <dbReference type="ARBA" id="ARBA00004651"/>
    </source>
</evidence>
<keyword evidence="2" id="KW-1003">Cell membrane</keyword>
<keyword evidence="5 6" id="KW-0472">Membrane</keyword>
<evidence type="ECO:0000313" key="9">
    <source>
        <dbReference type="Proteomes" id="UP000027986"/>
    </source>
</evidence>
<evidence type="ECO:0000256" key="3">
    <source>
        <dbReference type="ARBA" id="ARBA00022692"/>
    </source>
</evidence>
<dbReference type="HOGENOM" id="CLU_034180_13_4_11"/>
<dbReference type="AlphaFoldDB" id="A0A075JK09"/>
<feature type="transmembrane region" description="Helical" evidence="6">
    <location>
        <begin position="12"/>
        <end position="38"/>
    </location>
</feature>
<sequence>MTITKGRSAFSLWFAGETVSQLGTSLAMLGWTLLAYSVTHDVRAAALVGALRTATQIVTVLPGGLISDRLDRRSLLLLDAGVEVLLYGVLAAFIVTDVLSLGLLAALAVIQGACSGALGSVRHTVLPDLVEEDELGEAVARMQTRDAVIATLGPPLGGVLYGIAPVVPFMSNVVLSAMEWAFTTRLPRRLGTLDRERPTEPLHAALFAGFGWLRRSRAAQTLLLLGLIGNCAVISLAIGLNLHLQATGQGAWRVGVVDGVAGIGLVLGGMLAQRVIGRWSARALITAAMLTMAVLVAVLAVAHSFAWMVGLTLLLFVPVPTVAVAGQPYLLGLIPDELRGRVLTAAGLASLVFSAGAQALAGLVLGSAGFAALAWGVAVLLLLAAAVGAFSAEVRAIPGPGAESAE</sequence>
<gene>
    <name evidence="8" type="ORF">HX89_05035</name>
</gene>
<evidence type="ECO:0000313" key="8">
    <source>
        <dbReference type="EMBL" id="AIF40418.1"/>
    </source>
</evidence>
<dbReference type="PANTHER" id="PTHR23513:SF11">
    <property type="entry name" value="STAPHYLOFERRIN A TRANSPORTER"/>
    <property type="match status" value="1"/>
</dbReference>
<feature type="transmembrane region" description="Helical" evidence="6">
    <location>
        <begin position="283"/>
        <end position="302"/>
    </location>
</feature>
<dbReference type="GO" id="GO:0022857">
    <property type="term" value="F:transmembrane transporter activity"/>
    <property type="evidence" value="ECO:0007669"/>
    <property type="project" value="InterPro"/>
</dbReference>
<evidence type="ECO:0000256" key="2">
    <source>
        <dbReference type="ARBA" id="ARBA00022475"/>
    </source>
</evidence>
<feature type="transmembrane region" description="Helical" evidence="6">
    <location>
        <begin position="370"/>
        <end position="390"/>
    </location>
</feature>
<dbReference type="Gene3D" id="1.20.1250.20">
    <property type="entry name" value="MFS general substrate transporter like domains"/>
    <property type="match status" value="1"/>
</dbReference>
<evidence type="ECO:0000259" key="7">
    <source>
        <dbReference type="PROSITE" id="PS50850"/>
    </source>
</evidence>
<proteinExistence type="predicted"/>
<dbReference type="SUPFAM" id="SSF103473">
    <property type="entry name" value="MFS general substrate transporter"/>
    <property type="match status" value="1"/>
</dbReference>
<dbReference type="PANTHER" id="PTHR23513">
    <property type="entry name" value="INTEGRAL MEMBRANE EFFLUX PROTEIN-RELATED"/>
    <property type="match status" value="1"/>
</dbReference>
<dbReference type="KEGG" id="dni:HX89_05035"/>
<evidence type="ECO:0000256" key="6">
    <source>
        <dbReference type="SAM" id="Phobius"/>
    </source>
</evidence>
<dbReference type="Pfam" id="PF07690">
    <property type="entry name" value="MFS_1"/>
    <property type="match status" value="1"/>
</dbReference>
<reference evidence="8 9" key="1">
    <citation type="submission" date="2014-07" db="EMBL/GenBank/DDBJ databases">
        <title>Genome Sequencing of Dermacoccus nishinomiyaensis.</title>
        <authorList>
            <person name="Hong K.W."/>
            <person name="Chan K.G."/>
        </authorList>
    </citation>
    <scope>NUCLEOTIDE SEQUENCE [LARGE SCALE GENOMIC DNA]</scope>
    <source>
        <strain evidence="8 9">M25</strain>
    </source>
</reference>
<keyword evidence="3 6" id="KW-0812">Transmembrane</keyword>
<dbReference type="InterPro" id="IPR020846">
    <property type="entry name" value="MFS_dom"/>
</dbReference>
<dbReference type="InterPro" id="IPR011701">
    <property type="entry name" value="MFS"/>
</dbReference>
<accession>A0A075JK09</accession>
<evidence type="ECO:0000256" key="5">
    <source>
        <dbReference type="ARBA" id="ARBA00023136"/>
    </source>
</evidence>
<feature type="transmembrane region" description="Helical" evidence="6">
    <location>
        <begin position="250"/>
        <end position="271"/>
    </location>
</feature>
<organism evidence="8 9">
    <name type="scientific">Dermacoccus nishinomiyaensis</name>
    <dbReference type="NCBI Taxonomy" id="1274"/>
    <lineage>
        <taxon>Bacteria</taxon>
        <taxon>Bacillati</taxon>
        <taxon>Actinomycetota</taxon>
        <taxon>Actinomycetes</taxon>
        <taxon>Micrococcales</taxon>
        <taxon>Dermacoccaceae</taxon>
        <taxon>Dermacoccus</taxon>
    </lineage>
</organism>
<keyword evidence="9" id="KW-1185">Reference proteome</keyword>
<comment type="subcellular location">
    <subcellularLocation>
        <location evidence="1">Cell membrane</location>
        <topology evidence="1">Multi-pass membrane protein</topology>
    </subcellularLocation>
</comment>
<dbReference type="GeneID" id="41840553"/>
<keyword evidence="4 6" id="KW-1133">Transmembrane helix</keyword>
<dbReference type="GO" id="GO:0005886">
    <property type="term" value="C:plasma membrane"/>
    <property type="evidence" value="ECO:0007669"/>
    <property type="project" value="UniProtKB-SubCell"/>
</dbReference>
<feature type="transmembrane region" description="Helical" evidence="6">
    <location>
        <begin position="84"/>
        <end position="110"/>
    </location>
</feature>
<feature type="domain" description="Major facilitator superfamily (MFS) profile" evidence="7">
    <location>
        <begin position="1"/>
        <end position="396"/>
    </location>
</feature>
<feature type="transmembrane region" description="Helical" evidence="6">
    <location>
        <begin position="44"/>
        <end position="63"/>
    </location>
</feature>
<dbReference type="EMBL" id="CP008889">
    <property type="protein sequence ID" value="AIF40418.1"/>
    <property type="molecule type" value="Genomic_DNA"/>
</dbReference>
<dbReference type="OrthoDB" id="145388at2"/>
<name>A0A075JK09_9MICO</name>
<dbReference type="RefSeq" id="WP_038567438.1">
    <property type="nucleotide sequence ID" value="NZ_CP008889.1"/>
</dbReference>
<dbReference type="eggNOG" id="COG2814">
    <property type="taxonomic scope" value="Bacteria"/>
</dbReference>
<feature type="transmembrane region" description="Helical" evidence="6">
    <location>
        <begin position="159"/>
        <end position="182"/>
    </location>
</feature>
<dbReference type="Proteomes" id="UP000027986">
    <property type="component" value="Chromosome"/>
</dbReference>
<protein>
    <recommendedName>
        <fullName evidence="7">Major facilitator superfamily (MFS) profile domain-containing protein</fullName>
    </recommendedName>
</protein>
<feature type="transmembrane region" description="Helical" evidence="6">
    <location>
        <begin position="308"/>
        <end position="330"/>
    </location>
</feature>
<dbReference type="InterPro" id="IPR036259">
    <property type="entry name" value="MFS_trans_sf"/>
</dbReference>
<dbReference type="PROSITE" id="PS50850">
    <property type="entry name" value="MFS"/>
    <property type="match status" value="1"/>
</dbReference>